<evidence type="ECO:0000313" key="2">
    <source>
        <dbReference type="Proteomes" id="UP000664940"/>
    </source>
</evidence>
<reference evidence="1 2" key="1">
    <citation type="journal article" date="2020" name="Nature">
        <title>Six reference-quality genomes reveal evolution of bat adaptations.</title>
        <authorList>
            <person name="Jebb D."/>
            <person name="Huang Z."/>
            <person name="Pippel M."/>
            <person name="Hughes G.M."/>
            <person name="Lavrichenko K."/>
            <person name="Devanna P."/>
            <person name="Winkler S."/>
            <person name="Jermiin L.S."/>
            <person name="Skirmuntt E.C."/>
            <person name="Katzourakis A."/>
            <person name="Burkitt-Gray L."/>
            <person name="Ray D.A."/>
            <person name="Sullivan K.A.M."/>
            <person name="Roscito J.G."/>
            <person name="Kirilenko B.M."/>
            <person name="Davalos L.M."/>
            <person name="Corthals A.P."/>
            <person name="Power M.L."/>
            <person name="Jones G."/>
            <person name="Ransome R.D."/>
            <person name="Dechmann D.K.N."/>
            <person name="Locatelli A.G."/>
            <person name="Puechmaille S.J."/>
            <person name="Fedrigo O."/>
            <person name="Jarvis E.D."/>
            <person name="Hiller M."/>
            <person name="Vernes S.C."/>
            <person name="Myers E.W."/>
            <person name="Teeling E.C."/>
        </authorList>
    </citation>
    <scope>NUCLEOTIDE SEQUENCE [LARGE SCALE GENOMIC DNA]</scope>
    <source>
        <strain evidence="1">Bat1K_MPI-CBG_1</strain>
    </source>
</reference>
<protein>
    <submittedName>
        <fullName evidence="1">Uncharacterized protein</fullName>
    </submittedName>
</protein>
<organism evidence="1 2">
    <name type="scientific">Phyllostomus discolor</name>
    <name type="common">pale spear-nosed bat</name>
    <dbReference type="NCBI Taxonomy" id="89673"/>
    <lineage>
        <taxon>Eukaryota</taxon>
        <taxon>Metazoa</taxon>
        <taxon>Chordata</taxon>
        <taxon>Craniata</taxon>
        <taxon>Vertebrata</taxon>
        <taxon>Euteleostomi</taxon>
        <taxon>Mammalia</taxon>
        <taxon>Eutheria</taxon>
        <taxon>Laurasiatheria</taxon>
        <taxon>Chiroptera</taxon>
        <taxon>Yangochiroptera</taxon>
        <taxon>Phyllostomidae</taxon>
        <taxon>Phyllostominae</taxon>
        <taxon>Phyllostomus</taxon>
    </lineage>
</organism>
<dbReference type="EMBL" id="JABVXQ010000006">
    <property type="protein sequence ID" value="KAF6104214.1"/>
    <property type="molecule type" value="Genomic_DNA"/>
</dbReference>
<proteinExistence type="predicted"/>
<accession>A0A834A298</accession>
<sequence>MCTAACHGARDGRWIVTTMKLMESMCNFGLPLEVASLQFTPELQNCYIRQILPVQFFLGGDVDTASYSVTFQESLFYKIKESLLFLEIILFILYLRTIKNFPVDFGKFINSFYLHLLNILDKC</sequence>
<name>A0A834A298_9CHIR</name>
<comment type="caution">
    <text evidence="1">The sequence shown here is derived from an EMBL/GenBank/DDBJ whole genome shotgun (WGS) entry which is preliminary data.</text>
</comment>
<evidence type="ECO:0000313" key="1">
    <source>
        <dbReference type="EMBL" id="KAF6104214.1"/>
    </source>
</evidence>
<dbReference type="Proteomes" id="UP000664940">
    <property type="component" value="Unassembled WGS sequence"/>
</dbReference>
<dbReference type="AlphaFoldDB" id="A0A834A298"/>
<gene>
    <name evidence="1" type="ORF">HJG60_011221</name>
</gene>